<dbReference type="GO" id="GO:0061603">
    <property type="term" value="F:molybdenum cofactor guanylyltransferase activity"/>
    <property type="evidence" value="ECO:0007669"/>
    <property type="project" value="UniProtKB-EC"/>
</dbReference>
<keyword evidence="3" id="KW-0479">Metal-binding</keyword>
<evidence type="ECO:0000313" key="10">
    <source>
        <dbReference type="Proteomes" id="UP000028501"/>
    </source>
</evidence>
<evidence type="ECO:0000256" key="1">
    <source>
        <dbReference type="ARBA" id="ARBA00022490"/>
    </source>
</evidence>
<keyword evidence="1" id="KW-0963">Cytoplasm</keyword>
<organism evidence="9 10">
    <name type="scientific">Archaeoglobus fulgidus DSM 8774</name>
    <dbReference type="NCBI Taxonomy" id="1344584"/>
    <lineage>
        <taxon>Archaea</taxon>
        <taxon>Methanobacteriati</taxon>
        <taxon>Methanobacteriota</taxon>
        <taxon>Archaeoglobi</taxon>
        <taxon>Archaeoglobales</taxon>
        <taxon>Archaeoglobaceae</taxon>
        <taxon>Archaeoglobus</taxon>
    </lineage>
</organism>
<dbReference type="AlphaFoldDB" id="A0A075WF05"/>
<keyword evidence="6" id="KW-0342">GTP-binding</keyword>
<keyword evidence="5" id="KW-0460">Magnesium</keyword>
<keyword evidence="2 9" id="KW-0808">Transferase</keyword>
<dbReference type="SMR" id="A0A075WF05"/>
<evidence type="ECO:0000256" key="6">
    <source>
        <dbReference type="ARBA" id="ARBA00023134"/>
    </source>
</evidence>
<dbReference type="Pfam" id="PF12804">
    <property type="entry name" value="NTP_transf_3"/>
    <property type="match status" value="1"/>
</dbReference>
<dbReference type="InterPro" id="IPR013482">
    <property type="entry name" value="Molybde_CF_guanTrfase"/>
</dbReference>
<keyword evidence="7" id="KW-0501">Molybdenum cofactor biosynthesis</keyword>
<dbReference type="InterPro" id="IPR025877">
    <property type="entry name" value="MobA-like_NTP_Trfase"/>
</dbReference>
<dbReference type="KEGG" id="afg:AFULGI_00022690"/>
<dbReference type="EC" id="2.7.7.77" evidence="9"/>
<dbReference type="Proteomes" id="UP000028501">
    <property type="component" value="Chromosome"/>
</dbReference>
<evidence type="ECO:0000256" key="3">
    <source>
        <dbReference type="ARBA" id="ARBA00022723"/>
    </source>
</evidence>
<dbReference type="GO" id="GO:0005525">
    <property type="term" value="F:GTP binding"/>
    <property type="evidence" value="ECO:0007669"/>
    <property type="project" value="UniProtKB-KW"/>
</dbReference>
<dbReference type="GO" id="GO:0046872">
    <property type="term" value="F:metal ion binding"/>
    <property type="evidence" value="ECO:0007669"/>
    <property type="project" value="UniProtKB-KW"/>
</dbReference>
<dbReference type="InterPro" id="IPR029044">
    <property type="entry name" value="Nucleotide-diphossugar_trans"/>
</dbReference>
<dbReference type="RefSeq" id="WP_010879497.1">
    <property type="nucleotide sequence ID" value="NZ_CP006577.1"/>
</dbReference>
<proteinExistence type="predicted"/>
<dbReference type="PANTHER" id="PTHR19136">
    <property type="entry name" value="MOLYBDENUM COFACTOR GUANYLYLTRANSFERASE"/>
    <property type="match status" value="1"/>
</dbReference>
<accession>A0A075WF05</accession>
<keyword evidence="4" id="KW-0547">Nucleotide-binding</keyword>
<dbReference type="GO" id="GO:0006777">
    <property type="term" value="P:Mo-molybdopterin cofactor biosynthetic process"/>
    <property type="evidence" value="ECO:0007669"/>
    <property type="project" value="UniProtKB-KW"/>
</dbReference>
<feature type="domain" description="MobA-like NTP transferase" evidence="8">
    <location>
        <begin position="4"/>
        <end position="151"/>
    </location>
</feature>
<dbReference type="GeneID" id="24795750"/>
<evidence type="ECO:0000256" key="7">
    <source>
        <dbReference type="ARBA" id="ARBA00023150"/>
    </source>
</evidence>
<evidence type="ECO:0000256" key="2">
    <source>
        <dbReference type="ARBA" id="ARBA00022679"/>
    </source>
</evidence>
<dbReference type="HOGENOM" id="CLU_055597_2_1_2"/>
<evidence type="ECO:0000256" key="4">
    <source>
        <dbReference type="ARBA" id="ARBA00022741"/>
    </source>
</evidence>
<keyword evidence="9" id="KW-0548">Nucleotidyltransferase</keyword>
<dbReference type="PANTHER" id="PTHR19136:SF81">
    <property type="entry name" value="MOLYBDENUM COFACTOR GUANYLYLTRANSFERASE"/>
    <property type="match status" value="1"/>
</dbReference>
<reference evidence="9 10" key="1">
    <citation type="submission" date="2013-07" db="EMBL/GenBank/DDBJ databases">
        <title>Genome of Archaeoglobus fulgidus.</title>
        <authorList>
            <person name="Fiebig A."/>
            <person name="Birkeland N.-K."/>
        </authorList>
    </citation>
    <scope>NUCLEOTIDE SEQUENCE [LARGE SCALE GENOMIC DNA]</scope>
    <source>
        <strain evidence="9 10">DSM 8774</strain>
    </source>
</reference>
<evidence type="ECO:0000256" key="5">
    <source>
        <dbReference type="ARBA" id="ARBA00022842"/>
    </source>
</evidence>
<sequence length="200" mass="22676">MKVAVLVGGVGRRIGMEKTEVMLCGKKLIEWVLEKYSPFQTVFVCRDEKQAEKLSSRYEAEFIWDLHKGVGSIAGIHAALRHFGSCVVAAIDMPFVKPEVLEHLYKEGEKAGCDALIPKHDYPEPLLAYYAESAADELERAILQGIRKILVPLERLNVVYYPVEKLRKFDKELISFFNINTPDDLKRAEEICSKMSTEGL</sequence>
<dbReference type="EMBL" id="CP006577">
    <property type="protein sequence ID" value="AIG98995.1"/>
    <property type="molecule type" value="Genomic_DNA"/>
</dbReference>
<gene>
    <name evidence="9" type="ORF">AFULGI_00022690</name>
</gene>
<dbReference type="CDD" id="cd02503">
    <property type="entry name" value="MobA"/>
    <property type="match status" value="1"/>
</dbReference>
<evidence type="ECO:0000259" key="8">
    <source>
        <dbReference type="Pfam" id="PF12804"/>
    </source>
</evidence>
<dbReference type="Gene3D" id="3.90.550.10">
    <property type="entry name" value="Spore Coat Polysaccharide Biosynthesis Protein SpsA, Chain A"/>
    <property type="match status" value="1"/>
</dbReference>
<evidence type="ECO:0000313" key="9">
    <source>
        <dbReference type="EMBL" id="AIG98995.1"/>
    </source>
</evidence>
<name>A0A075WF05_ARCFL</name>
<dbReference type="SUPFAM" id="SSF53448">
    <property type="entry name" value="Nucleotide-diphospho-sugar transferases"/>
    <property type="match status" value="1"/>
</dbReference>
<protein>
    <submittedName>
        <fullName evidence="9">Molybdopterin-guanine dinucleotide biosynthesis protein A</fullName>
        <ecNumber evidence="9">2.7.7.77</ecNumber>
    </submittedName>
</protein>